<dbReference type="InterPro" id="IPR043129">
    <property type="entry name" value="ATPase_NBD"/>
</dbReference>
<dbReference type="PANTHER" id="PTHR11735:SF11">
    <property type="entry name" value="TRNA THREONYLCARBAMOYLADENOSINE BIOSYNTHESIS PROTEIN TSAB"/>
    <property type="match status" value="1"/>
</dbReference>
<dbReference type="EMBL" id="ASWO01000005">
    <property type="protein sequence ID" value="EOT83680.1"/>
    <property type="molecule type" value="Genomic_DNA"/>
</dbReference>
<dbReference type="NCBIfam" id="TIGR03725">
    <property type="entry name" value="T6A_YeaZ"/>
    <property type="match status" value="1"/>
</dbReference>
<dbReference type="CDD" id="cd24032">
    <property type="entry name" value="ASKHA_NBD_TsaB"/>
    <property type="match status" value="1"/>
</dbReference>
<evidence type="ECO:0000313" key="3">
    <source>
        <dbReference type="Proteomes" id="UP000015961"/>
    </source>
</evidence>
<organism evidence="2 3">
    <name type="scientific">Enterococcus sulfureus ATCC 49903</name>
    <dbReference type="NCBI Taxonomy" id="1140003"/>
    <lineage>
        <taxon>Bacteria</taxon>
        <taxon>Bacillati</taxon>
        <taxon>Bacillota</taxon>
        <taxon>Bacilli</taxon>
        <taxon>Lactobacillales</taxon>
        <taxon>Enterococcaceae</taxon>
        <taxon>Enterococcus</taxon>
    </lineage>
</organism>
<gene>
    <name evidence="2" type="ORF">I573_01405</name>
</gene>
<evidence type="ECO:0000259" key="1">
    <source>
        <dbReference type="Pfam" id="PF00814"/>
    </source>
</evidence>
<protein>
    <submittedName>
        <fullName evidence="2">Universal bacterial protein YeaZ</fullName>
    </submittedName>
</protein>
<dbReference type="InterPro" id="IPR000905">
    <property type="entry name" value="Gcp-like_dom"/>
</dbReference>
<dbReference type="GO" id="GO:0005829">
    <property type="term" value="C:cytosol"/>
    <property type="evidence" value="ECO:0007669"/>
    <property type="project" value="TreeGrafter"/>
</dbReference>
<reference evidence="2 3" key="1">
    <citation type="submission" date="2013-03" db="EMBL/GenBank/DDBJ databases">
        <title>The Genome Sequence of Enterococcus sulfureus ATCC_49903 (PacBio/Illumina hybrid assembly).</title>
        <authorList>
            <consortium name="The Broad Institute Genomics Platform"/>
            <consortium name="The Broad Institute Genome Sequencing Center for Infectious Disease"/>
            <person name="Earl A."/>
            <person name="Russ C."/>
            <person name="Gilmore M."/>
            <person name="Surin D."/>
            <person name="Walker B."/>
            <person name="Young S."/>
            <person name="Zeng Q."/>
            <person name="Gargeya S."/>
            <person name="Fitzgerald M."/>
            <person name="Haas B."/>
            <person name="Abouelleil A."/>
            <person name="Allen A.W."/>
            <person name="Alvarado L."/>
            <person name="Arachchi H.M."/>
            <person name="Berlin A.M."/>
            <person name="Chapman S.B."/>
            <person name="Gainer-Dewar J."/>
            <person name="Goldberg J."/>
            <person name="Griggs A."/>
            <person name="Gujja S."/>
            <person name="Hansen M."/>
            <person name="Howarth C."/>
            <person name="Imamovic A."/>
            <person name="Ireland A."/>
            <person name="Larimer J."/>
            <person name="McCowan C."/>
            <person name="Murphy C."/>
            <person name="Pearson M."/>
            <person name="Poon T.W."/>
            <person name="Priest M."/>
            <person name="Roberts A."/>
            <person name="Saif S."/>
            <person name="Shea T."/>
            <person name="Sisk P."/>
            <person name="Sykes S."/>
            <person name="Wortman J."/>
            <person name="Nusbaum C."/>
            <person name="Birren B."/>
        </authorList>
    </citation>
    <scope>NUCLEOTIDE SEQUENCE [LARGE SCALE GENOMIC DNA]</scope>
    <source>
        <strain evidence="2 3">ATCC 49903</strain>
    </source>
</reference>
<sequence>MKTLAIDTSNQTMALALMDEDTMIAQIQTTVNKNHSRSLMPAVDFLMHAVEWVPTDLNRIVVAKGPGSYTGLRIGVTTAKTLAQTLAIPLVSVSSLAVLAQNVSADDQLIIPIMNARRKNVYAGIYQKNPELTSILSDRHIALAELIAWLKQDGRSCIFVGKDVELFKEELSSAVADAFFVEDEAAQYPSGVNAFKAANAIGAIEDEAQFIPSYLKKVEAEEKWLETHQESSESYVEKL</sequence>
<proteinExistence type="predicted"/>
<dbReference type="RefSeq" id="WP_016185727.1">
    <property type="nucleotide sequence ID" value="NZ_ASWO01000005.1"/>
</dbReference>
<dbReference type="SUPFAM" id="SSF53067">
    <property type="entry name" value="Actin-like ATPase domain"/>
    <property type="match status" value="2"/>
</dbReference>
<dbReference type="PATRIC" id="fig|1140003.3.peg.1232"/>
<dbReference type="InterPro" id="IPR022496">
    <property type="entry name" value="T6A_TsaB"/>
</dbReference>
<dbReference type="AlphaFoldDB" id="S0P0H4"/>
<dbReference type="eggNOG" id="COG1214">
    <property type="taxonomic scope" value="Bacteria"/>
</dbReference>
<comment type="caution">
    <text evidence="2">The sequence shown here is derived from an EMBL/GenBank/DDBJ whole genome shotgun (WGS) entry which is preliminary data.</text>
</comment>
<feature type="domain" description="Gcp-like" evidence="1">
    <location>
        <begin position="31"/>
        <end position="224"/>
    </location>
</feature>
<accession>S0P0H4</accession>
<dbReference type="STRING" id="1140003.OMY_01275"/>
<dbReference type="PANTHER" id="PTHR11735">
    <property type="entry name" value="TRNA N6-ADENOSINE THREONYLCARBAMOYLTRANSFERASE"/>
    <property type="match status" value="1"/>
</dbReference>
<dbReference type="Proteomes" id="UP000015961">
    <property type="component" value="Unassembled WGS sequence"/>
</dbReference>
<dbReference type="GO" id="GO:0002949">
    <property type="term" value="P:tRNA threonylcarbamoyladenosine modification"/>
    <property type="evidence" value="ECO:0007669"/>
    <property type="project" value="InterPro"/>
</dbReference>
<keyword evidence="3" id="KW-1185">Reference proteome</keyword>
<name>S0P0H4_9ENTE</name>
<dbReference type="OrthoDB" id="9784166at2"/>
<dbReference type="Gene3D" id="3.30.420.40">
    <property type="match status" value="2"/>
</dbReference>
<dbReference type="Pfam" id="PF00814">
    <property type="entry name" value="TsaD"/>
    <property type="match status" value="1"/>
</dbReference>
<evidence type="ECO:0000313" key="2">
    <source>
        <dbReference type="EMBL" id="EOT83680.1"/>
    </source>
</evidence>